<accession>A0ABW2HVG8</accession>
<name>A0ABW2HVG8_9ACTN</name>
<feature type="region of interest" description="Disordered" evidence="1">
    <location>
        <begin position="1"/>
        <end position="27"/>
    </location>
</feature>
<dbReference type="Proteomes" id="UP001596548">
    <property type="component" value="Unassembled WGS sequence"/>
</dbReference>
<evidence type="ECO:0000313" key="2">
    <source>
        <dbReference type="EMBL" id="MFC7277090.1"/>
    </source>
</evidence>
<organism evidence="2 3">
    <name type="scientific">Paractinoplanes rhizophilus</name>
    <dbReference type="NCBI Taxonomy" id="1416877"/>
    <lineage>
        <taxon>Bacteria</taxon>
        <taxon>Bacillati</taxon>
        <taxon>Actinomycetota</taxon>
        <taxon>Actinomycetes</taxon>
        <taxon>Micromonosporales</taxon>
        <taxon>Micromonosporaceae</taxon>
        <taxon>Paractinoplanes</taxon>
    </lineage>
</organism>
<sequence length="64" mass="6594">MEDALAAYGSGHADGMAGVTDADRARDPRTGPDYLVGVVDGRMAAFEAALVAAIRRAMGDRLDG</sequence>
<evidence type="ECO:0000313" key="3">
    <source>
        <dbReference type="Proteomes" id="UP001596548"/>
    </source>
</evidence>
<evidence type="ECO:0000256" key="1">
    <source>
        <dbReference type="SAM" id="MobiDB-lite"/>
    </source>
</evidence>
<protein>
    <submittedName>
        <fullName evidence="2">Uncharacterized protein</fullName>
    </submittedName>
</protein>
<keyword evidence="3" id="KW-1185">Reference proteome</keyword>
<proteinExistence type="predicted"/>
<reference evidence="3" key="1">
    <citation type="journal article" date="2019" name="Int. J. Syst. Evol. Microbiol.">
        <title>The Global Catalogue of Microorganisms (GCM) 10K type strain sequencing project: providing services to taxonomists for standard genome sequencing and annotation.</title>
        <authorList>
            <consortium name="The Broad Institute Genomics Platform"/>
            <consortium name="The Broad Institute Genome Sequencing Center for Infectious Disease"/>
            <person name="Wu L."/>
            <person name="Ma J."/>
        </authorList>
    </citation>
    <scope>NUCLEOTIDE SEQUENCE [LARGE SCALE GENOMIC DNA]</scope>
    <source>
        <strain evidence="3">XZYJT-10</strain>
    </source>
</reference>
<dbReference type="EMBL" id="JBHTBJ010000019">
    <property type="protein sequence ID" value="MFC7277090.1"/>
    <property type="molecule type" value="Genomic_DNA"/>
</dbReference>
<dbReference type="RefSeq" id="WP_378972240.1">
    <property type="nucleotide sequence ID" value="NZ_JBHTBJ010000019.1"/>
</dbReference>
<gene>
    <name evidence="2" type="ORF">ACFQS1_24120</name>
</gene>
<comment type="caution">
    <text evidence="2">The sequence shown here is derived from an EMBL/GenBank/DDBJ whole genome shotgun (WGS) entry which is preliminary data.</text>
</comment>